<evidence type="ECO:0000259" key="3">
    <source>
        <dbReference type="SMART" id="SM00385"/>
    </source>
</evidence>
<protein>
    <submittedName>
        <fullName evidence="4">Cyclin-like protein</fullName>
    </submittedName>
</protein>
<dbReference type="InterPro" id="IPR036915">
    <property type="entry name" value="Cyclin-like_sf"/>
</dbReference>
<reference evidence="5" key="1">
    <citation type="journal article" date="2018" name="Nat. Microbiol.">
        <title>Leveraging single-cell genomics to expand the fungal tree of life.</title>
        <authorList>
            <person name="Ahrendt S.R."/>
            <person name="Quandt C.A."/>
            <person name="Ciobanu D."/>
            <person name="Clum A."/>
            <person name="Salamov A."/>
            <person name="Andreopoulos B."/>
            <person name="Cheng J.F."/>
            <person name="Woyke T."/>
            <person name="Pelin A."/>
            <person name="Henrissat B."/>
            <person name="Reynolds N.K."/>
            <person name="Benny G.L."/>
            <person name="Smith M.E."/>
            <person name="James T.Y."/>
            <person name="Grigoriev I.V."/>
        </authorList>
    </citation>
    <scope>NUCLEOTIDE SEQUENCE [LARGE SCALE GENOMIC DNA]</scope>
    <source>
        <strain evidence="5">RSA 468</strain>
    </source>
</reference>
<feature type="domain" description="Cyclin-like" evidence="3">
    <location>
        <begin position="74"/>
        <end position="156"/>
    </location>
</feature>
<proteinExistence type="inferred from homology"/>
<dbReference type="GO" id="GO:0016538">
    <property type="term" value="F:cyclin-dependent protein serine/threonine kinase regulator activity"/>
    <property type="evidence" value="ECO:0007669"/>
    <property type="project" value="InterPro"/>
</dbReference>
<dbReference type="AlphaFoldDB" id="A0A4P9ZRB5"/>
<dbReference type="SUPFAM" id="SSF47954">
    <property type="entry name" value="Cyclin-like"/>
    <property type="match status" value="2"/>
</dbReference>
<evidence type="ECO:0000256" key="1">
    <source>
        <dbReference type="ARBA" id="ARBA00023127"/>
    </source>
</evidence>
<dbReference type="CDD" id="cd20525">
    <property type="entry name" value="CYCLIN_CCNH_rpt2"/>
    <property type="match status" value="1"/>
</dbReference>
<dbReference type="Gene3D" id="1.10.472.10">
    <property type="entry name" value="Cyclin-like"/>
    <property type="match status" value="2"/>
</dbReference>
<dbReference type="Pfam" id="PF00134">
    <property type="entry name" value="Cyclin_N"/>
    <property type="match status" value="1"/>
</dbReference>
<accession>A0A4P9ZRB5</accession>
<dbReference type="PANTHER" id="PTHR10026">
    <property type="entry name" value="CYCLIN"/>
    <property type="match status" value="1"/>
</dbReference>
<dbReference type="Proteomes" id="UP000268162">
    <property type="component" value="Unassembled WGS sequence"/>
</dbReference>
<dbReference type="InterPro" id="IPR043198">
    <property type="entry name" value="Cyclin/Ssn8"/>
</dbReference>
<dbReference type="CDD" id="cd20524">
    <property type="entry name" value="CYCLIN_CCNH_rpt1"/>
    <property type="match status" value="1"/>
</dbReference>
<gene>
    <name evidence="4" type="ORF">BJ085DRAFT_13266</name>
</gene>
<dbReference type="InterPro" id="IPR006671">
    <property type="entry name" value="Cyclin_N"/>
</dbReference>
<name>A0A4P9ZRB5_9FUNG</name>
<dbReference type="SMART" id="SM00385">
    <property type="entry name" value="CYCLIN"/>
    <property type="match status" value="1"/>
</dbReference>
<keyword evidence="1 2" id="KW-0195">Cyclin</keyword>
<sequence length="292" mass="34009">MSQAHRPLYEQSSQFRNWRFSREKLHEIRKLTNQAGVERAQTNIEAEQVGYRSNKQVNYLSLDDELALCHFYETKIDTFARHFKLPNQVKATAIVYMKRFFLYNTVMDYSPKSVMLTCLYLASKTENKFIQVEDFAKPIPKTSSQDILTYEFVVSQSLKFEYTVHHPFSPLYGFYLDAQILNDNISLLTQVYSKAMDYCNTSLYTDLTFIYFPGQIALACLKLAAQDLNWNFAGYLHQKYSDEATRLALEAIVDDIIATIKARKPVSTDIVREVDRRLIYCRNPEKDPSSLL</sequence>
<dbReference type="STRING" id="215637.A0A4P9ZRB5"/>
<evidence type="ECO:0000313" key="5">
    <source>
        <dbReference type="Proteomes" id="UP000268162"/>
    </source>
</evidence>
<dbReference type="Pfam" id="PF16899">
    <property type="entry name" value="Cyclin_C_2"/>
    <property type="match status" value="1"/>
</dbReference>
<dbReference type="InterPro" id="IPR013763">
    <property type="entry name" value="Cyclin-like_dom"/>
</dbReference>
<organism evidence="4 5">
    <name type="scientific">Dimargaris cristalligena</name>
    <dbReference type="NCBI Taxonomy" id="215637"/>
    <lineage>
        <taxon>Eukaryota</taxon>
        <taxon>Fungi</taxon>
        <taxon>Fungi incertae sedis</taxon>
        <taxon>Zoopagomycota</taxon>
        <taxon>Kickxellomycotina</taxon>
        <taxon>Dimargaritomycetes</taxon>
        <taxon>Dimargaritales</taxon>
        <taxon>Dimargaritaceae</taxon>
        <taxon>Dimargaris</taxon>
    </lineage>
</organism>
<evidence type="ECO:0000313" key="4">
    <source>
        <dbReference type="EMBL" id="RKP36066.1"/>
    </source>
</evidence>
<keyword evidence="5" id="KW-1185">Reference proteome</keyword>
<dbReference type="InterPro" id="IPR031658">
    <property type="entry name" value="Cyclin_C_2"/>
</dbReference>
<evidence type="ECO:0000256" key="2">
    <source>
        <dbReference type="RuleBase" id="RU000383"/>
    </source>
</evidence>
<comment type="similarity">
    <text evidence="2">Belongs to the cyclin family.</text>
</comment>
<dbReference type="GO" id="GO:0006357">
    <property type="term" value="P:regulation of transcription by RNA polymerase II"/>
    <property type="evidence" value="ECO:0007669"/>
    <property type="project" value="InterPro"/>
</dbReference>
<dbReference type="EMBL" id="ML002726">
    <property type="protein sequence ID" value="RKP36066.1"/>
    <property type="molecule type" value="Genomic_DNA"/>
</dbReference>